<evidence type="ECO:0000259" key="2">
    <source>
        <dbReference type="PROSITE" id="PS50157"/>
    </source>
</evidence>
<proteinExistence type="predicted"/>
<keyword evidence="1" id="KW-0479">Metal-binding</keyword>
<name>A0A2U1NU38_ARTAN</name>
<dbReference type="Proteomes" id="UP000245207">
    <property type="component" value="Unassembled WGS sequence"/>
</dbReference>
<dbReference type="PANTHER" id="PTHR46869">
    <property type="entry name" value="C2H2-LIKE ZINC FINGER PROTEIN"/>
    <property type="match status" value="1"/>
</dbReference>
<protein>
    <submittedName>
        <fullName evidence="3">Zinc finger protein ZAT3</fullName>
    </submittedName>
</protein>
<accession>A0A2U1NU38</accession>
<dbReference type="GO" id="GO:0008270">
    <property type="term" value="F:zinc ion binding"/>
    <property type="evidence" value="ECO:0007669"/>
    <property type="project" value="UniProtKB-KW"/>
</dbReference>
<dbReference type="EMBL" id="PKPP01002191">
    <property type="protein sequence ID" value="PWA76991.1"/>
    <property type="molecule type" value="Genomic_DNA"/>
</dbReference>
<dbReference type="PROSITE" id="PS50157">
    <property type="entry name" value="ZINC_FINGER_C2H2_2"/>
    <property type="match status" value="3"/>
</dbReference>
<keyword evidence="1" id="KW-0863">Zinc-finger</keyword>
<dbReference type="OrthoDB" id="9411774at2759"/>
<comment type="caution">
    <text evidence="3">The sequence shown here is derived from an EMBL/GenBank/DDBJ whole genome shotgun (WGS) entry which is preliminary data.</text>
</comment>
<organism evidence="3 4">
    <name type="scientific">Artemisia annua</name>
    <name type="common">Sweet wormwood</name>
    <dbReference type="NCBI Taxonomy" id="35608"/>
    <lineage>
        <taxon>Eukaryota</taxon>
        <taxon>Viridiplantae</taxon>
        <taxon>Streptophyta</taxon>
        <taxon>Embryophyta</taxon>
        <taxon>Tracheophyta</taxon>
        <taxon>Spermatophyta</taxon>
        <taxon>Magnoliopsida</taxon>
        <taxon>eudicotyledons</taxon>
        <taxon>Gunneridae</taxon>
        <taxon>Pentapetalae</taxon>
        <taxon>asterids</taxon>
        <taxon>campanulids</taxon>
        <taxon>Asterales</taxon>
        <taxon>Asteraceae</taxon>
        <taxon>Asteroideae</taxon>
        <taxon>Anthemideae</taxon>
        <taxon>Artemisiinae</taxon>
        <taxon>Artemisia</taxon>
    </lineage>
</organism>
<dbReference type="PROSITE" id="PS00028">
    <property type="entry name" value="ZINC_FINGER_C2H2_1"/>
    <property type="match status" value="3"/>
</dbReference>
<dbReference type="InterPro" id="IPR036236">
    <property type="entry name" value="Znf_C2H2_sf"/>
</dbReference>
<feature type="domain" description="C2H2-type" evidence="2">
    <location>
        <begin position="103"/>
        <end position="128"/>
    </location>
</feature>
<dbReference type="AlphaFoldDB" id="A0A2U1NU38"/>
<dbReference type="SUPFAM" id="SSF57667">
    <property type="entry name" value="beta-beta-alpha zinc fingers"/>
    <property type="match status" value="2"/>
</dbReference>
<reference evidence="3 4" key="1">
    <citation type="journal article" date="2018" name="Mol. Plant">
        <title>The genome of Artemisia annua provides insight into the evolution of Asteraceae family and artemisinin biosynthesis.</title>
        <authorList>
            <person name="Shen Q."/>
            <person name="Zhang L."/>
            <person name="Liao Z."/>
            <person name="Wang S."/>
            <person name="Yan T."/>
            <person name="Shi P."/>
            <person name="Liu M."/>
            <person name="Fu X."/>
            <person name="Pan Q."/>
            <person name="Wang Y."/>
            <person name="Lv Z."/>
            <person name="Lu X."/>
            <person name="Zhang F."/>
            <person name="Jiang W."/>
            <person name="Ma Y."/>
            <person name="Chen M."/>
            <person name="Hao X."/>
            <person name="Li L."/>
            <person name="Tang Y."/>
            <person name="Lv G."/>
            <person name="Zhou Y."/>
            <person name="Sun X."/>
            <person name="Brodelius P.E."/>
            <person name="Rose J.K.C."/>
            <person name="Tang K."/>
        </authorList>
    </citation>
    <scope>NUCLEOTIDE SEQUENCE [LARGE SCALE GENOMIC DNA]</scope>
    <source>
        <strain evidence="4">cv. Huhao1</strain>
        <tissue evidence="3">Leaf</tissue>
    </source>
</reference>
<dbReference type="Gene3D" id="3.30.160.60">
    <property type="entry name" value="Classic Zinc Finger"/>
    <property type="match status" value="3"/>
</dbReference>
<keyword evidence="1" id="KW-0862">Zinc</keyword>
<dbReference type="InterPro" id="IPR013087">
    <property type="entry name" value="Znf_C2H2_type"/>
</dbReference>
<dbReference type="STRING" id="35608.A0A2U1NU38"/>
<gene>
    <name evidence="3" type="ORF">CTI12_AA230270</name>
</gene>
<evidence type="ECO:0000313" key="3">
    <source>
        <dbReference type="EMBL" id="PWA76991.1"/>
    </source>
</evidence>
<dbReference type="SMART" id="SM00355">
    <property type="entry name" value="ZnF_C2H2"/>
    <property type="match status" value="4"/>
</dbReference>
<evidence type="ECO:0000256" key="1">
    <source>
        <dbReference type="PROSITE-ProRule" id="PRU00042"/>
    </source>
</evidence>
<feature type="domain" description="C2H2-type" evidence="2">
    <location>
        <begin position="7"/>
        <end position="34"/>
    </location>
</feature>
<keyword evidence="4" id="KW-1185">Reference proteome</keyword>
<feature type="domain" description="C2H2-type" evidence="2">
    <location>
        <begin position="160"/>
        <end position="184"/>
    </location>
</feature>
<evidence type="ECO:0000313" key="4">
    <source>
        <dbReference type="Proteomes" id="UP000245207"/>
    </source>
</evidence>
<sequence length="204" mass="22872">MKEVKSFICNQCGKKFHNLKAVTGHKRIHSLKYKKKLTENGKLDRGVKEELCSTFDDMEQDEAANAALTLMMLRGESRELGSGQTSMDLGKNKSRDRSKRKTFKCAVCFKEFASGNALGGHMRAHYGKCLVCFKEFESGEDLEDHKRAACCVKIGSSKDYKCSICFRKFRSGTALGGHKRVHSNVITKQQGSNVLDLHQEIQIG</sequence>
<dbReference type="Pfam" id="PF13912">
    <property type="entry name" value="zf-C2H2_6"/>
    <property type="match status" value="4"/>
</dbReference>
<dbReference type="PANTHER" id="PTHR46869:SF6">
    <property type="entry name" value="C2H2-TYPE DOMAIN-CONTAINING PROTEIN"/>
    <property type="match status" value="1"/>
</dbReference>